<evidence type="ECO:0000313" key="3">
    <source>
        <dbReference type="Proteomes" id="UP000324222"/>
    </source>
</evidence>
<comment type="caution">
    <text evidence="2">The sequence shown here is derived from an EMBL/GenBank/DDBJ whole genome shotgun (WGS) entry which is preliminary data.</text>
</comment>
<protein>
    <recommendedName>
        <fullName evidence="4">Secreted protein</fullName>
    </recommendedName>
</protein>
<dbReference type="Proteomes" id="UP000324222">
    <property type="component" value="Unassembled WGS sequence"/>
</dbReference>
<accession>A0A5B7HCD3</accession>
<keyword evidence="1" id="KW-0732">Signal</keyword>
<dbReference type="AlphaFoldDB" id="A0A5B7HCD3"/>
<dbReference type="EMBL" id="VSRR010028232">
    <property type="protein sequence ID" value="MPC68692.1"/>
    <property type="molecule type" value="Genomic_DNA"/>
</dbReference>
<evidence type="ECO:0008006" key="4">
    <source>
        <dbReference type="Google" id="ProtNLM"/>
    </source>
</evidence>
<gene>
    <name evidence="2" type="ORF">E2C01_062896</name>
</gene>
<evidence type="ECO:0000313" key="2">
    <source>
        <dbReference type="EMBL" id="MPC68692.1"/>
    </source>
</evidence>
<reference evidence="2 3" key="1">
    <citation type="submission" date="2019-05" db="EMBL/GenBank/DDBJ databases">
        <title>Another draft genome of Portunus trituberculatus and its Hox gene families provides insights of decapod evolution.</title>
        <authorList>
            <person name="Jeong J.-H."/>
            <person name="Song I."/>
            <person name="Kim S."/>
            <person name="Choi T."/>
            <person name="Kim D."/>
            <person name="Ryu S."/>
            <person name="Kim W."/>
        </authorList>
    </citation>
    <scope>NUCLEOTIDE SEQUENCE [LARGE SCALE GENOMIC DNA]</scope>
    <source>
        <tissue evidence="2">Muscle</tissue>
    </source>
</reference>
<keyword evidence="3" id="KW-1185">Reference proteome</keyword>
<sequence length="116" mass="12225">MFPPAHLLTLLPRRSLGLLLRLLLAGSGVPRSTARPDSALLCSEAPLSSALTRHREGRRAGGDTASPAVTGRIKPLWGVCAGGEARTKPGLEEWLLTLLCVRSGPPRALLCLSLPS</sequence>
<feature type="chain" id="PRO_5022880833" description="Secreted protein" evidence="1">
    <location>
        <begin position="35"/>
        <end position="116"/>
    </location>
</feature>
<proteinExistence type="predicted"/>
<organism evidence="2 3">
    <name type="scientific">Portunus trituberculatus</name>
    <name type="common">Swimming crab</name>
    <name type="synonym">Neptunus trituberculatus</name>
    <dbReference type="NCBI Taxonomy" id="210409"/>
    <lineage>
        <taxon>Eukaryota</taxon>
        <taxon>Metazoa</taxon>
        <taxon>Ecdysozoa</taxon>
        <taxon>Arthropoda</taxon>
        <taxon>Crustacea</taxon>
        <taxon>Multicrustacea</taxon>
        <taxon>Malacostraca</taxon>
        <taxon>Eumalacostraca</taxon>
        <taxon>Eucarida</taxon>
        <taxon>Decapoda</taxon>
        <taxon>Pleocyemata</taxon>
        <taxon>Brachyura</taxon>
        <taxon>Eubrachyura</taxon>
        <taxon>Portunoidea</taxon>
        <taxon>Portunidae</taxon>
        <taxon>Portuninae</taxon>
        <taxon>Portunus</taxon>
    </lineage>
</organism>
<evidence type="ECO:0000256" key="1">
    <source>
        <dbReference type="SAM" id="SignalP"/>
    </source>
</evidence>
<name>A0A5B7HCD3_PORTR</name>
<feature type="signal peptide" evidence="1">
    <location>
        <begin position="1"/>
        <end position="34"/>
    </location>
</feature>